<evidence type="ECO:0000256" key="1">
    <source>
        <dbReference type="SAM" id="MobiDB-lite"/>
    </source>
</evidence>
<dbReference type="Proteomes" id="UP001175261">
    <property type="component" value="Unassembled WGS sequence"/>
</dbReference>
<sequence length="217" mass="25899">MGLFSRSDKRRRNSDDKAENTQYWTPRGAIPAKVVDAQTQEASHLLQNKNQKIYPHPYRNKENDERERFGEYERRYDDKRDWVEVPIVNRMDFGRRMARADQVALQDAHLHHRDRARVAKRDLNDPGPFRAILPVHEDTGRSYGVTGVVYHPEDNPRRLERAAREPMDRQGRQFLRRYEDDCSHGNRVDTWPPRDEDGDELARYESRYKQVRKSIKK</sequence>
<evidence type="ECO:0000313" key="3">
    <source>
        <dbReference type="Proteomes" id="UP001175261"/>
    </source>
</evidence>
<dbReference type="AlphaFoldDB" id="A0AA39GGG9"/>
<accession>A0AA39GGG9</accession>
<protein>
    <submittedName>
        <fullName evidence="2">Uncharacterized protein</fullName>
    </submittedName>
</protein>
<proteinExistence type="predicted"/>
<dbReference type="EMBL" id="JAPDFR010000006">
    <property type="protein sequence ID" value="KAK0385662.1"/>
    <property type="molecule type" value="Genomic_DNA"/>
</dbReference>
<gene>
    <name evidence="2" type="ORF">NLU13_6839</name>
</gene>
<evidence type="ECO:0000313" key="2">
    <source>
        <dbReference type="EMBL" id="KAK0385662.1"/>
    </source>
</evidence>
<feature type="region of interest" description="Disordered" evidence="1">
    <location>
        <begin position="177"/>
        <end position="203"/>
    </location>
</feature>
<feature type="region of interest" description="Disordered" evidence="1">
    <location>
        <begin position="45"/>
        <end position="65"/>
    </location>
</feature>
<organism evidence="2 3">
    <name type="scientific">Sarocladium strictum</name>
    <name type="common">Black bundle disease fungus</name>
    <name type="synonym">Acremonium strictum</name>
    <dbReference type="NCBI Taxonomy" id="5046"/>
    <lineage>
        <taxon>Eukaryota</taxon>
        <taxon>Fungi</taxon>
        <taxon>Dikarya</taxon>
        <taxon>Ascomycota</taxon>
        <taxon>Pezizomycotina</taxon>
        <taxon>Sordariomycetes</taxon>
        <taxon>Hypocreomycetidae</taxon>
        <taxon>Hypocreales</taxon>
        <taxon>Sarocladiaceae</taxon>
        <taxon>Sarocladium</taxon>
    </lineage>
</organism>
<reference evidence="2" key="1">
    <citation type="submission" date="2022-10" db="EMBL/GenBank/DDBJ databases">
        <title>Determination and structural analysis of whole genome sequence of Sarocladium strictum F4-1.</title>
        <authorList>
            <person name="Hu L."/>
            <person name="Jiang Y."/>
        </authorList>
    </citation>
    <scope>NUCLEOTIDE SEQUENCE</scope>
    <source>
        <strain evidence="2">F4-1</strain>
    </source>
</reference>
<feature type="region of interest" description="Disordered" evidence="1">
    <location>
        <begin position="1"/>
        <end position="25"/>
    </location>
</feature>
<name>A0AA39GGG9_SARSR</name>
<comment type="caution">
    <text evidence="2">The sequence shown here is derived from an EMBL/GenBank/DDBJ whole genome shotgun (WGS) entry which is preliminary data.</text>
</comment>
<keyword evidence="3" id="KW-1185">Reference proteome</keyword>